<reference evidence="4 5" key="1">
    <citation type="submission" date="2013-02" db="EMBL/GenBank/DDBJ databases">
        <title>The Genome Sequence of Acinetobacter parvus NIPH 1103.</title>
        <authorList>
            <consortium name="The Broad Institute Genome Sequencing Platform"/>
            <consortium name="The Broad Institute Genome Sequencing Center for Infectious Disease"/>
            <person name="Cerqueira G."/>
            <person name="Feldgarden M."/>
            <person name="Courvalin P."/>
            <person name="Perichon B."/>
            <person name="Grillot-Courvalin C."/>
            <person name="Clermont D."/>
            <person name="Rocha E."/>
            <person name="Yoon E.-J."/>
            <person name="Nemec A."/>
            <person name="Walker B."/>
            <person name="Young S.K."/>
            <person name="Zeng Q."/>
            <person name="Gargeya S."/>
            <person name="Fitzgerald M."/>
            <person name="Haas B."/>
            <person name="Abouelleil A."/>
            <person name="Alvarado L."/>
            <person name="Arachchi H.M."/>
            <person name="Berlin A.M."/>
            <person name="Chapman S.B."/>
            <person name="Dewar J."/>
            <person name="Goldberg J."/>
            <person name="Griggs A."/>
            <person name="Gujja S."/>
            <person name="Hansen M."/>
            <person name="Howarth C."/>
            <person name="Imamovic A."/>
            <person name="Larimer J."/>
            <person name="McCowan C."/>
            <person name="Murphy C."/>
            <person name="Neiman D."/>
            <person name="Pearson M."/>
            <person name="Priest M."/>
            <person name="Roberts A."/>
            <person name="Saif S."/>
            <person name="Shea T."/>
            <person name="Sisk P."/>
            <person name="Sykes S."/>
            <person name="Wortman J."/>
            <person name="Nusbaum C."/>
            <person name="Birren B."/>
        </authorList>
    </citation>
    <scope>NUCLEOTIDE SEQUENCE [LARGE SCALE GENOMIC DNA]</scope>
    <source>
        <strain evidence="4 5">NIPH 1103</strain>
    </source>
</reference>
<dbReference type="Pfam" id="PF13356">
    <property type="entry name" value="Arm-DNA-bind_3"/>
    <property type="match status" value="1"/>
</dbReference>
<dbReference type="AlphaFoldDB" id="N8RJI6"/>
<keyword evidence="2" id="KW-0229">DNA integration</keyword>
<comment type="caution">
    <text evidence="4">The sequence shown here is derived from an EMBL/GenBank/DDBJ whole genome shotgun (WGS) entry which is preliminary data.</text>
</comment>
<feature type="domain" description="Integrase DNA-binding" evidence="3">
    <location>
        <begin position="8"/>
        <end position="95"/>
    </location>
</feature>
<protein>
    <recommendedName>
        <fullName evidence="3">Integrase DNA-binding domain-containing protein</fullName>
    </recommendedName>
</protein>
<dbReference type="InterPro" id="IPR050808">
    <property type="entry name" value="Phage_Integrase"/>
</dbReference>
<accession>N8RJI6</accession>
<sequence>MSQLSNKLTAKAVKNLSYNAKGKNKYADGGGLYLLITANGAKHWRMDYRRPVTQKRNTLALGSYPIITLEMARVRRDDAKKMLINEIDPAEDRNANKEKKRAQAKNVFSRYAAYSCINIPPILVRNVPVVPFVMSRK</sequence>
<dbReference type="PANTHER" id="PTHR30629">
    <property type="entry name" value="PROPHAGE INTEGRASE"/>
    <property type="match status" value="1"/>
</dbReference>
<evidence type="ECO:0000313" key="5">
    <source>
        <dbReference type="Proteomes" id="UP000018426"/>
    </source>
</evidence>
<organism evidence="4 5">
    <name type="scientific">Acinetobacter parvus NIPH 1103</name>
    <dbReference type="NCBI Taxonomy" id="1217671"/>
    <lineage>
        <taxon>Bacteria</taxon>
        <taxon>Pseudomonadati</taxon>
        <taxon>Pseudomonadota</taxon>
        <taxon>Gammaproteobacteria</taxon>
        <taxon>Moraxellales</taxon>
        <taxon>Moraxellaceae</taxon>
        <taxon>Acinetobacter</taxon>
    </lineage>
</organism>
<evidence type="ECO:0000256" key="1">
    <source>
        <dbReference type="ARBA" id="ARBA00008857"/>
    </source>
</evidence>
<dbReference type="RefSeq" id="WP_004678289.1">
    <property type="nucleotide sequence ID" value="NZ_KB849226.1"/>
</dbReference>
<proteinExistence type="inferred from homology"/>
<name>N8RJI6_9GAMM</name>
<dbReference type="InterPro" id="IPR025166">
    <property type="entry name" value="Integrase_DNA_bind_dom"/>
</dbReference>
<dbReference type="PANTHER" id="PTHR30629:SF2">
    <property type="entry name" value="PROPHAGE INTEGRASE INTS-RELATED"/>
    <property type="match status" value="1"/>
</dbReference>
<evidence type="ECO:0000313" key="4">
    <source>
        <dbReference type="EMBL" id="ENU33709.1"/>
    </source>
</evidence>
<dbReference type="Proteomes" id="UP000018426">
    <property type="component" value="Unassembled WGS sequence"/>
</dbReference>
<dbReference type="Gene3D" id="3.30.160.390">
    <property type="entry name" value="Integrase, DNA-binding domain"/>
    <property type="match status" value="1"/>
</dbReference>
<evidence type="ECO:0000259" key="3">
    <source>
        <dbReference type="Pfam" id="PF13356"/>
    </source>
</evidence>
<dbReference type="EMBL" id="APOL01000021">
    <property type="protein sequence ID" value="ENU33709.1"/>
    <property type="molecule type" value="Genomic_DNA"/>
</dbReference>
<dbReference type="InterPro" id="IPR038488">
    <property type="entry name" value="Integrase_DNA-bd_sf"/>
</dbReference>
<dbReference type="HOGENOM" id="CLU_027562_45_6_6"/>
<comment type="similarity">
    <text evidence="1">Belongs to the 'phage' integrase family.</text>
</comment>
<dbReference type="PATRIC" id="fig|1217671.3.peg.1183"/>
<gene>
    <name evidence="4" type="ORF">F989_01195</name>
</gene>
<dbReference type="GO" id="GO:0015074">
    <property type="term" value="P:DNA integration"/>
    <property type="evidence" value="ECO:0007669"/>
    <property type="project" value="UniProtKB-KW"/>
</dbReference>
<evidence type="ECO:0000256" key="2">
    <source>
        <dbReference type="ARBA" id="ARBA00022908"/>
    </source>
</evidence>